<evidence type="ECO:0000256" key="1">
    <source>
        <dbReference type="ARBA" id="ARBA00004395"/>
    </source>
</evidence>
<evidence type="ECO:0000256" key="2">
    <source>
        <dbReference type="ARBA" id="ARBA00006653"/>
    </source>
</evidence>
<comment type="similarity">
    <text evidence="2">Belongs to the COG1 family.</text>
</comment>
<dbReference type="GO" id="GO:0015031">
    <property type="term" value="P:protein transport"/>
    <property type="evidence" value="ECO:0007669"/>
    <property type="project" value="UniProtKB-KW"/>
</dbReference>
<keyword evidence="4" id="KW-0813">Transport</keyword>
<evidence type="ECO:0000256" key="5">
    <source>
        <dbReference type="ARBA" id="ARBA00022927"/>
    </source>
</evidence>
<evidence type="ECO:0000313" key="9">
    <source>
        <dbReference type="Proteomes" id="UP000178129"/>
    </source>
</evidence>
<dbReference type="AlphaFoldDB" id="A0A1E1LRW5"/>
<dbReference type="EMBL" id="FJUW01000084">
    <property type="protein sequence ID" value="CZT13218.1"/>
    <property type="molecule type" value="Genomic_DNA"/>
</dbReference>
<dbReference type="InParanoid" id="A0A1E1LRW5"/>
<dbReference type="Pfam" id="PF08700">
    <property type="entry name" value="VPS51_Exo84_N"/>
    <property type="match status" value="1"/>
</dbReference>
<evidence type="ECO:0000313" key="8">
    <source>
        <dbReference type="EMBL" id="CZT13218.1"/>
    </source>
</evidence>
<gene>
    <name evidence="8" type="ORF">RCO7_05268</name>
</gene>
<evidence type="ECO:0000256" key="6">
    <source>
        <dbReference type="ARBA" id="ARBA00023034"/>
    </source>
</evidence>
<accession>A0A1E1LRW5</accession>
<organism evidence="8 9">
    <name type="scientific">Rhynchosporium graminicola</name>
    <dbReference type="NCBI Taxonomy" id="2792576"/>
    <lineage>
        <taxon>Eukaryota</taxon>
        <taxon>Fungi</taxon>
        <taxon>Dikarya</taxon>
        <taxon>Ascomycota</taxon>
        <taxon>Pezizomycotina</taxon>
        <taxon>Leotiomycetes</taxon>
        <taxon>Helotiales</taxon>
        <taxon>Ploettnerulaceae</taxon>
        <taxon>Rhynchosporium</taxon>
    </lineage>
</organism>
<dbReference type="GO" id="GO:0017119">
    <property type="term" value="C:Golgi transport complex"/>
    <property type="evidence" value="ECO:0007669"/>
    <property type="project" value="InterPro"/>
</dbReference>
<dbReference type="STRING" id="914237.A0A1E1LRW5"/>
<keyword evidence="9" id="KW-1185">Reference proteome</keyword>
<comment type="caution">
    <text evidence="8">The sequence shown here is derived from an EMBL/GenBank/DDBJ whole genome shotgun (WGS) entry which is preliminary data.</text>
</comment>
<dbReference type="GO" id="GO:0000139">
    <property type="term" value="C:Golgi membrane"/>
    <property type="evidence" value="ECO:0007669"/>
    <property type="project" value="UniProtKB-SubCell"/>
</dbReference>
<reference evidence="9" key="1">
    <citation type="submission" date="2016-03" db="EMBL/GenBank/DDBJ databases">
        <authorList>
            <person name="Ploux O."/>
        </authorList>
    </citation>
    <scope>NUCLEOTIDE SEQUENCE [LARGE SCALE GENOMIC DNA]</scope>
    <source>
        <strain evidence="9">UK7</strain>
    </source>
</reference>
<evidence type="ECO:0000256" key="3">
    <source>
        <dbReference type="ARBA" id="ARBA00020978"/>
    </source>
</evidence>
<dbReference type="PANTHER" id="PTHR31658:SF0">
    <property type="entry name" value="CONSERVED OLIGOMERIC GOLGI COMPLEX SUBUNIT 1"/>
    <property type="match status" value="1"/>
</dbReference>
<dbReference type="InterPro" id="IPR033370">
    <property type="entry name" value="COG1"/>
</dbReference>
<keyword evidence="5" id="KW-0653">Protein transport</keyword>
<name>A0A1E1LRW5_9HELO</name>
<dbReference type="GO" id="GO:0006891">
    <property type="term" value="P:intra-Golgi vesicle-mediated transport"/>
    <property type="evidence" value="ECO:0007669"/>
    <property type="project" value="InterPro"/>
</dbReference>
<evidence type="ECO:0000256" key="7">
    <source>
        <dbReference type="ARBA" id="ARBA00023136"/>
    </source>
</evidence>
<keyword evidence="6" id="KW-0333">Golgi apparatus</keyword>
<sequence>MAANKTLDTSTCTSASEAFKYPLPQVRQFHRSLTIELDEKNARLRTLVGGSYRQLLGTAETILQMRENIGHAEEKLGRVGKGCGRGVVAGKASGLAKLAAGGRGGRRGDDLAWTARTKVLEMCAVTVGRLLKKGGNSDTGDKSEKGRNLVLAAKVLILSRLLVKSVGESAEKRGFEDRTSVDELKKKLGTLRRRLLRAVEKTIETVHGDREDLVQALSAHSLATSSGAKDVIRHFLHVRGEIMALAFDDEEQKSDSPGVVRALELYTRTLLDVQALVPRRLSEALAGLKTRPLLKDNSLINIEGLRLDVCEKWFGDEIRFFTPYIRHDDLESSQAVEMLNGWAKRASEVMLEGLAKSLAYMVEFKTVVTIRTRILEIWTKEGGKARGFDPSILLDELRKVINERLIALVDSRVSKLHLVSTEIEGTLGAWREGVTDHHESLWDTSLLEMEINNGASLFKQTVLARTHGRTDAVSRVFRGYQAWRHLVDEISVVIAQLKKQRWDDDLEDIEDDLSVESRNTLLSTEDPDMLQERLNSSLEEAYQLLHEKIAALLTTYEDSKQIGQISVYLLRIIRDIRTELPASLQSFGMPLVKPLHERLTSEVSAKPVNDFNKTGSRKKVAGRGLWEGTPELPVQPSPGTFKLLHNLALAMAKVGGDLWSPLAVAILKHSLRDAVAEKWREAVLNKANIEAKSEIDGTVDKDEAQAVEEPVNGEETWEKQKAAAEETSNDVLIQTLFDILLLQSAFDVPETEGDRFFELSGNVEERIELDAAAKKRIHSAAKEYWKRTALLFGLLA</sequence>
<comment type="subcellular location">
    <subcellularLocation>
        <location evidence="1">Golgi apparatus membrane</location>
        <topology evidence="1">Peripheral membrane protein</topology>
    </subcellularLocation>
</comment>
<proteinExistence type="inferred from homology"/>
<dbReference type="Proteomes" id="UP000178129">
    <property type="component" value="Unassembled WGS sequence"/>
</dbReference>
<protein>
    <recommendedName>
        <fullName evidence="3">Conserved oligomeric Golgi complex subunit 1</fullName>
    </recommendedName>
</protein>
<evidence type="ECO:0000256" key="4">
    <source>
        <dbReference type="ARBA" id="ARBA00022448"/>
    </source>
</evidence>
<dbReference type="PANTHER" id="PTHR31658">
    <property type="entry name" value="CONSERVED OLIGOMERIC GOLGI COMPLEX SUBUNIT 1"/>
    <property type="match status" value="1"/>
</dbReference>
<keyword evidence="7" id="KW-0472">Membrane</keyword>